<dbReference type="NCBIfam" id="NF041497">
    <property type="entry name" value="MobV"/>
    <property type="match status" value="1"/>
</dbReference>
<dbReference type="CDD" id="cd17242">
    <property type="entry name" value="MobM_relaxase"/>
    <property type="match status" value="1"/>
</dbReference>
<comment type="caution">
    <text evidence="2">The sequence shown here is derived from an EMBL/GenBank/DDBJ whole genome shotgun (WGS) entry which is preliminary data.</text>
</comment>
<evidence type="ECO:0000256" key="1">
    <source>
        <dbReference type="SAM" id="Coils"/>
    </source>
</evidence>
<evidence type="ECO:0000313" key="2">
    <source>
        <dbReference type="EMBL" id="GJG29095.1"/>
    </source>
</evidence>
<dbReference type="Proteomes" id="UP000887043">
    <property type="component" value="Unassembled WGS sequence"/>
</dbReference>
<feature type="coiled-coil region" evidence="1">
    <location>
        <begin position="237"/>
        <end position="369"/>
    </location>
</feature>
<accession>A0AA37ME68</accession>
<dbReference type="GO" id="GO:0003677">
    <property type="term" value="F:DNA binding"/>
    <property type="evidence" value="ECO:0007669"/>
    <property type="project" value="InterPro"/>
</dbReference>
<name>A0AA37ME68_SEGBR</name>
<dbReference type="AlphaFoldDB" id="A0AA37ME68"/>
<gene>
    <name evidence="2" type="ORF">PRRU23_27950</name>
</gene>
<dbReference type="Pfam" id="PF01076">
    <property type="entry name" value="Mob_Pre"/>
    <property type="match status" value="1"/>
</dbReference>
<sequence length="486" mass="55420">MGKTAKQVIDFRPSKGITTSTSNEIQRKRSEKARAYAESIGNYDATREHLNFEVVKGGKIQPVDKTRSIPLRIKENLKARGIIDPNVGLDEPKYRTVVNFILGGSRERMHEIAFGSQTVNLTKGADNSHIQRTKDIENWAKDMYNFFARRYGEENIVSFVVHLDETNPHGHLTLLPIDERNKFAYKKMFAGKDKYDYIAINHAIHDDLAVVNARWGLHRGSDITETGARHRTTEEYRRQLNDECVSMEEQLAKDRKTLEELRREIRMAEIRTKGLSTMVDNLLKQKKDIEDQLDKCFRSVADGQISPEDMDAKVRSLRSVLDRIEEKLADKTVKLVQAKDKLTQLQTDMSEVKQRRDQLDAEANALADTITKNRMAGVSDAMYNVLMEEFKHVMANADDDTIEHFDGSLMMDFARRGNAIAQCAVMLVGGYLDQATEFAESHGGGGGGSDMKWGRDPDEDDRRWARRCVRMANQMMKPSATKKVKR</sequence>
<protein>
    <submittedName>
        <fullName evidence="2">Recombinase</fullName>
    </submittedName>
</protein>
<reference evidence="2" key="1">
    <citation type="submission" date="2021-08" db="EMBL/GenBank/DDBJ databases">
        <title>Prevotella lacticifex sp. nov., isolated from rumen of cow.</title>
        <authorList>
            <person name="Shinkai T."/>
            <person name="Ikeyama N."/>
            <person name="Kumagai M."/>
            <person name="Ohmori H."/>
            <person name="Sakamoto M."/>
            <person name="Ohkuma M."/>
            <person name="Mitsumori M."/>
        </authorList>
    </citation>
    <scope>NUCLEOTIDE SEQUENCE</scope>
    <source>
        <strain evidence="2">DSM 11371</strain>
    </source>
</reference>
<dbReference type="Gene3D" id="3.30.930.30">
    <property type="match status" value="1"/>
</dbReference>
<proteinExistence type="predicted"/>
<keyword evidence="1" id="KW-0175">Coiled coil</keyword>
<dbReference type="RefSeq" id="WP_006282557.1">
    <property type="nucleotide sequence ID" value="NZ_BPTR01000002.1"/>
</dbReference>
<dbReference type="GO" id="GO:0006310">
    <property type="term" value="P:DNA recombination"/>
    <property type="evidence" value="ECO:0007669"/>
    <property type="project" value="InterPro"/>
</dbReference>
<dbReference type="Gene3D" id="1.10.287.1490">
    <property type="match status" value="1"/>
</dbReference>
<evidence type="ECO:0000313" key="3">
    <source>
        <dbReference type="Proteomes" id="UP000887043"/>
    </source>
</evidence>
<dbReference type="EMBL" id="BPTR01000002">
    <property type="protein sequence ID" value="GJG29095.1"/>
    <property type="molecule type" value="Genomic_DNA"/>
</dbReference>
<dbReference type="InterPro" id="IPR001668">
    <property type="entry name" value="Mob_Pre"/>
</dbReference>
<organism evidence="2 3">
    <name type="scientific">Segatella bryantii</name>
    <name type="common">Prevotella bryantii</name>
    <dbReference type="NCBI Taxonomy" id="77095"/>
    <lineage>
        <taxon>Bacteria</taxon>
        <taxon>Pseudomonadati</taxon>
        <taxon>Bacteroidota</taxon>
        <taxon>Bacteroidia</taxon>
        <taxon>Bacteroidales</taxon>
        <taxon>Prevotellaceae</taxon>
        <taxon>Segatella</taxon>
    </lineage>
</organism>